<keyword evidence="3" id="KW-1185">Reference proteome</keyword>
<dbReference type="GeneID" id="24108358"/>
<reference evidence="3" key="1">
    <citation type="journal article" date="2013" name="Genome Announc.">
        <title>Draft genome sequence of the basidiomycetous yeast-like fungus Pseudozyma hubeiensis SY62, which produces an abundant amount of the biosurfactant mannosylerythritol lipids.</title>
        <authorList>
            <person name="Konishi M."/>
            <person name="Hatada Y."/>
            <person name="Horiuchi J."/>
        </authorList>
    </citation>
    <scope>NUCLEOTIDE SEQUENCE [LARGE SCALE GENOMIC DNA]</scope>
    <source>
        <strain evidence="3">SY62</strain>
    </source>
</reference>
<feature type="compositionally biased region" description="Basic and acidic residues" evidence="1">
    <location>
        <begin position="38"/>
        <end position="49"/>
    </location>
</feature>
<organism evidence="2 3">
    <name type="scientific">Pseudozyma hubeiensis (strain SY62)</name>
    <name type="common">Yeast</name>
    <dbReference type="NCBI Taxonomy" id="1305764"/>
    <lineage>
        <taxon>Eukaryota</taxon>
        <taxon>Fungi</taxon>
        <taxon>Dikarya</taxon>
        <taxon>Basidiomycota</taxon>
        <taxon>Ustilaginomycotina</taxon>
        <taxon>Ustilaginomycetes</taxon>
        <taxon>Ustilaginales</taxon>
        <taxon>Ustilaginaceae</taxon>
        <taxon>Pseudozyma</taxon>
    </lineage>
</organism>
<protein>
    <submittedName>
        <fullName evidence="2">Uncharacterized protein</fullName>
    </submittedName>
</protein>
<dbReference type="AlphaFoldDB" id="R9P2N9"/>
<dbReference type="HOGENOM" id="CLU_1435010_0_0_1"/>
<dbReference type="EMBL" id="DF238795">
    <property type="protein sequence ID" value="GAC95492.1"/>
    <property type="molecule type" value="Genomic_DNA"/>
</dbReference>
<feature type="region of interest" description="Disordered" evidence="1">
    <location>
        <begin position="19"/>
        <end position="51"/>
    </location>
</feature>
<evidence type="ECO:0000313" key="3">
    <source>
        <dbReference type="Proteomes" id="UP000014071"/>
    </source>
</evidence>
<sequence>MDDDFLNGDWGAQTANFEGHMVEPDAATQRRRQLLGRRGREGDEVEARTTRSAARLPHELIDWPEVSLAQASRVRETMWDAYDNYHRMQPLSAPQLSTTFTGLMSGLWRAFNLPGSTKRVKPIECIGDAVDGLTSRHQQREHIDFRESCVMPCPIHSKRASSAVPSRAQANLMCSRYAACSIRECVLKL</sequence>
<evidence type="ECO:0000256" key="1">
    <source>
        <dbReference type="SAM" id="MobiDB-lite"/>
    </source>
</evidence>
<dbReference type="Proteomes" id="UP000014071">
    <property type="component" value="Unassembled WGS sequence"/>
</dbReference>
<name>R9P2N9_PSEHS</name>
<dbReference type="RefSeq" id="XP_012189079.1">
    <property type="nucleotide sequence ID" value="XM_012333689.1"/>
</dbReference>
<accession>R9P2N9</accession>
<gene>
    <name evidence="2" type="ORF">PHSY_003068</name>
</gene>
<evidence type="ECO:0000313" key="2">
    <source>
        <dbReference type="EMBL" id="GAC95492.1"/>
    </source>
</evidence>
<proteinExistence type="predicted"/>